<sequence>MAGGPRDQEVSGKMARPGIHPRGISAPADAKGYPDPPVKTAAPNSRKGGSVTCSHKAASLSSLLGPVTPSELNLHTPLPGSKNYNGKVAKYAHPSLRRRVKRIRPGSDSKHPPGSPAPAKSATRIRNPLVRATPETGLRAPVSSDRFIPRRESSSTPSTPYRVGKNPRELSPEEKLLRRRSPKEDPFLPTRFRKSVSTPRIPSDRICSTHHGPHLVIDPALAGSDFFRGSIDVSRQISNGAVWNVGGTSAALGRRSMATPSGSGGQLASGTTAPMFNAKFLPQVASTEERERHKSRVALALDIDPATRLLKNCQLRPTLGSLPNPSSPDYERFSPFVWKDNAWKRAERDHWAVVSKEGERVVPNRPFRILDAPLLRDDFYCSTLAYSSASGILAVGLGHRVYLWSEHLGVQHPPFSDQHPSNYVTSVAFSSENGGKSILAVARQSGTLYLWSTFDSDVRFEISHPDAITCVAFRPTKTRRISERLRSVEVDVEELAVGDDLGNIWYYSVEWPDDEAWDQYDWNGAMTLLAKISAHTQQICGITWSPDSSYLATGGNDNCCLIFELHDILPQRDPRAPPQSCPSHQSCQSEGTECTGTFSCFAASAGKRLFQRRSLISHLLPPWAFSCAKPLSSSLLNHTGALVSGADRTVLVPANRQKHRLVHGAAVKAIAFAPWQPSLLATGGGSNDRAIHFYHAPTGACLATINVYAQVTSLIWSRTRREIVATFGFAQPEHPFRIAVFAWPSCEQLAAIPWGPHGSSWDSPEDDMVLDCGRALCAVSYPGRPTTREDRRPGFEDQPARSSVMHDRLAEQSRGEPGRRSTGRAVVRPRAKEGGLWCSRTVQEGCIIVASSDQSVKFHEVWSGPKRSATVVAGPLGGSGILEGLEGLEILGDEIIR</sequence>
<dbReference type="GO" id="GO:0005680">
    <property type="term" value="C:anaphase-promoting complex"/>
    <property type="evidence" value="ECO:0007669"/>
    <property type="project" value="TreeGrafter"/>
</dbReference>
<dbReference type="InterPro" id="IPR033010">
    <property type="entry name" value="Cdc20/Fizzy"/>
</dbReference>
<protein>
    <submittedName>
        <fullName evidence="5">WD40 repeat-like protein</fullName>
    </submittedName>
</protein>
<evidence type="ECO:0000256" key="2">
    <source>
        <dbReference type="ARBA" id="ARBA00022737"/>
    </source>
</evidence>
<feature type="region of interest" description="Disordered" evidence="4">
    <location>
        <begin position="783"/>
        <end position="826"/>
    </location>
</feature>
<dbReference type="Gene3D" id="2.130.10.10">
    <property type="entry name" value="YVTN repeat-like/Quinoprotein amine dehydrogenase"/>
    <property type="match status" value="2"/>
</dbReference>
<dbReference type="PANTHER" id="PTHR19918">
    <property type="entry name" value="CELL DIVISION CYCLE 20 CDC20 FIZZY -RELATED"/>
    <property type="match status" value="1"/>
</dbReference>
<dbReference type="OrthoDB" id="10263272at2759"/>
<keyword evidence="6" id="KW-1185">Reference proteome</keyword>
<feature type="compositionally biased region" description="Basic and acidic residues" evidence="4">
    <location>
        <begin position="166"/>
        <end position="186"/>
    </location>
</feature>
<gene>
    <name evidence="5" type="ORF">BO70DRAFT_332785</name>
</gene>
<dbReference type="GeneID" id="37063170"/>
<evidence type="ECO:0000313" key="5">
    <source>
        <dbReference type="EMBL" id="PWY87671.1"/>
    </source>
</evidence>
<dbReference type="GO" id="GO:0031145">
    <property type="term" value="P:anaphase-promoting complex-dependent catabolic process"/>
    <property type="evidence" value="ECO:0007669"/>
    <property type="project" value="TreeGrafter"/>
</dbReference>
<dbReference type="InterPro" id="IPR015943">
    <property type="entry name" value="WD40/YVTN_repeat-like_dom_sf"/>
</dbReference>
<dbReference type="PROSITE" id="PS50082">
    <property type="entry name" value="WD_REPEATS_2"/>
    <property type="match status" value="1"/>
</dbReference>
<keyword evidence="2" id="KW-0677">Repeat</keyword>
<feature type="repeat" description="WD" evidence="3">
    <location>
        <begin position="532"/>
        <end position="565"/>
    </location>
</feature>
<keyword evidence="1 3" id="KW-0853">WD repeat</keyword>
<feature type="compositionally biased region" description="Basic residues" evidence="4">
    <location>
        <begin position="95"/>
        <end position="104"/>
    </location>
</feature>
<feature type="region of interest" description="Disordered" evidence="4">
    <location>
        <begin position="65"/>
        <end position="200"/>
    </location>
</feature>
<dbReference type="GO" id="GO:1990757">
    <property type="term" value="F:ubiquitin ligase activator activity"/>
    <property type="evidence" value="ECO:0007669"/>
    <property type="project" value="TreeGrafter"/>
</dbReference>
<comment type="caution">
    <text evidence="5">The sequence shown here is derived from an EMBL/GenBank/DDBJ whole genome shotgun (WGS) entry which is preliminary data.</text>
</comment>
<dbReference type="Proteomes" id="UP000247233">
    <property type="component" value="Unassembled WGS sequence"/>
</dbReference>
<evidence type="ECO:0000256" key="1">
    <source>
        <dbReference type="ARBA" id="ARBA00022574"/>
    </source>
</evidence>
<name>A0A317WPU1_9EURO</name>
<feature type="region of interest" description="Disordered" evidence="4">
    <location>
        <begin position="1"/>
        <end position="53"/>
    </location>
</feature>
<evidence type="ECO:0000313" key="6">
    <source>
        <dbReference type="Proteomes" id="UP000247233"/>
    </source>
</evidence>
<feature type="compositionally biased region" description="Basic and acidic residues" evidence="4">
    <location>
        <begin position="1"/>
        <end position="10"/>
    </location>
</feature>
<dbReference type="PANTHER" id="PTHR19918:SF5">
    <property type="entry name" value="MEIOSIS-SPECIFIC APC_C ACTIVATOR PROTEIN AMA1"/>
    <property type="match status" value="1"/>
</dbReference>
<dbReference type="EMBL" id="MSFL01000006">
    <property type="protein sequence ID" value="PWY87671.1"/>
    <property type="molecule type" value="Genomic_DNA"/>
</dbReference>
<dbReference type="Pfam" id="PF00400">
    <property type="entry name" value="WD40"/>
    <property type="match status" value="1"/>
</dbReference>
<dbReference type="GO" id="GO:1905786">
    <property type="term" value="P:positive regulation of anaphase-promoting complex-dependent catabolic process"/>
    <property type="evidence" value="ECO:0007669"/>
    <property type="project" value="TreeGrafter"/>
</dbReference>
<dbReference type="InterPro" id="IPR036322">
    <property type="entry name" value="WD40_repeat_dom_sf"/>
</dbReference>
<dbReference type="STRING" id="1448321.A0A317WPU1"/>
<reference evidence="5 6" key="1">
    <citation type="submission" date="2016-12" db="EMBL/GenBank/DDBJ databases">
        <title>The genomes of Aspergillus section Nigri reveals drivers in fungal speciation.</title>
        <authorList>
            <consortium name="DOE Joint Genome Institute"/>
            <person name="Vesth T.C."/>
            <person name="Nybo J."/>
            <person name="Theobald S."/>
            <person name="Brandl J."/>
            <person name="Frisvad J.C."/>
            <person name="Nielsen K.F."/>
            <person name="Lyhne E.K."/>
            <person name="Kogle M.E."/>
            <person name="Kuo A."/>
            <person name="Riley R."/>
            <person name="Clum A."/>
            <person name="Nolan M."/>
            <person name="Lipzen A."/>
            <person name="Salamov A."/>
            <person name="Henrissat B."/>
            <person name="Wiebenga A."/>
            <person name="De Vries R.P."/>
            <person name="Grigoriev I.V."/>
            <person name="Mortensen U.H."/>
            <person name="Andersen M.R."/>
            <person name="Baker S.E."/>
        </authorList>
    </citation>
    <scope>NUCLEOTIDE SEQUENCE [LARGE SCALE GENOMIC DNA]</scope>
    <source>
        <strain evidence="5 6">CBS 117.55</strain>
    </source>
</reference>
<proteinExistence type="predicted"/>
<dbReference type="RefSeq" id="XP_025401554.1">
    <property type="nucleotide sequence ID" value="XM_025540933.1"/>
</dbReference>
<organism evidence="5 6">
    <name type="scientific">Aspergillus heteromorphus CBS 117.55</name>
    <dbReference type="NCBI Taxonomy" id="1448321"/>
    <lineage>
        <taxon>Eukaryota</taxon>
        <taxon>Fungi</taxon>
        <taxon>Dikarya</taxon>
        <taxon>Ascomycota</taxon>
        <taxon>Pezizomycotina</taxon>
        <taxon>Eurotiomycetes</taxon>
        <taxon>Eurotiomycetidae</taxon>
        <taxon>Eurotiales</taxon>
        <taxon>Aspergillaceae</taxon>
        <taxon>Aspergillus</taxon>
        <taxon>Aspergillus subgen. Circumdati</taxon>
    </lineage>
</organism>
<dbReference type="AlphaFoldDB" id="A0A317WPU1"/>
<accession>A0A317WPU1</accession>
<dbReference type="SMART" id="SM00320">
    <property type="entry name" value="WD40"/>
    <property type="match status" value="6"/>
</dbReference>
<evidence type="ECO:0000256" key="3">
    <source>
        <dbReference type="PROSITE-ProRule" id="PRU00221"/>
    </source>
</evidence>
<dbReference type="InterPro" id="IPR001680">
    <property type="entry name" value="WD40_rpt"/>
</dbReference>
<feature type="compositionally biased region" description="Basic and acidic residues" evidence="4">
    <location>
        <begin position="786"/>
        <end position="819"/>
    </location>
</feature>
<evidence type="ECO:0000256" key="4">
    <source>
        <dbReference type="SAM" id="MobiDB-lite"/>
    </source>
</evidence>
<dbReference type="GO" id="GO:0010997">
    <property type="term" value="F:anaphase-promoting complex binding"/>
    <property type="evidence" value="ECO:0007669"/>
    <property type="project" value="InterPro"/>
</dbReference>
<dbReference type="SUPFAM" id="SSF50978">
    <property type="entry name" value="WD40 repeat-like"/>
    <property type="match status" value="1"/>
</dbReference>
<dbReference type="VEuPathDB" id="FungiDB:BO70DRAFT_332785"/>